<comment type="caution">
    <text evidence="2">The sequence shown here is derived from an EMBL/GenBank/DDBJ whole genome shotgun (WGS) entry which is preliminary data.</text>
</comment>
<protein>
    <recommendedName>
        <fullName evidence="1">DUF6456 domain-containing protein</fullName>
    </recommendedName>
</protein>
<reference evidence="2" key="1">
    <citation type="journal article" date="2014" name="Int. J. Syst. Evol. Microbiol.">
        <title>Complete genome sequence of Corynebacterium casei LMG S-19264T (=DSM 44701T), isolated from a smear-ripened cheese.</title>
        <authorList>
            <consortium name="US DOE Joint Genome Institute (JGI-PGF)"/>
            <person name="Walter F."/>
            <person name="Albersmeier A."/>
            <person name="Kalinowski J."/>
            <person name="Ruckert C."/>
        </authorList>
    </citation>
    <scope>NUCLEOTIDE SEQUENCE</scope>
    <source>
        <strain evidence="2">CGMCC 1.15320</strain>
    </source>
</reference>
<dbReference type="RefSeq" id="WP_188722176.1">
    <property type="nucleotide sequence ID" value="NZ_BMIF01000011.1"/>
</dbReference>
<keyword evidence="3" id="KW-1185">Reference proteome</keyword>
<organism evidence="2 3">
    <name type="scientific">Nitratireductor aestuarii</name>
    <dbReference type="NCBI Taxonomy" id="1735103"/>
    <lineage>
        <taxon>Bacteria</taxon>
        <taxon>Pseudomonadati</taxon>
        <taxon>Pseudomonadota</taxon>
        <taxon>Alphaproteobacteria</taxon>
        <taxon>Hyphomicrobiales</taxon>
        <taxon>Phyllobacteriaceae</taxon>
        <taxon>Nitratireductor</taxon>
    </lineage>
</organism>
<dbReference type="Pfam" id="PF20057">
    <property type="entry name" value="DUF6456"/>
    <property type="match status" value="1"/>
</dbReference>
<reference evidence="2" key="2">
    <citation type="submission" date="2020-09" db="EMBL/GenBank/DDBJ databases">
        <authorList>
            <person name="Sun Q."/>
            <person name="Zhou Y."/>
        </authorList>
    </citation>
    <scope>NUCLEOTIDE SEQUENCE</scope>
    <source>
        <strain evidence="2">CGMCC 1.15320</strain>
    </source>
</reference>
<dbReference type="Proteomes" id="UP000636264">
    <property type="component" value="Unassembled WGS sequence"/>
</dbReference>
<evidence type="ECO:0000259" key="1">
    <source>
        <dbReference type="Pfam" id="PF20057"/>
    </source>
</evidence>
<dbReference type="EMBL" id="BMIF01000011">
    <property type="protein sequence ID" value="GGA76192.1"/>
    <property type="molecule type" value="Genomic_DNA"/>
</dbReference>
<sequence>MTGGEASPERDRRQRLRILRYLSSGAATIERAATPALLLLNGSDRATISVESSILELLLSDGLVARIDDRVELTSLGSSSAKEDLPDDTRYRDQHMDLDFATFRTNDGYVSLLVNRAESPLAQLARRKTRNGKPFLTEKEFLAGERLRADYTRGQMMPRMSANWEAPVSSGGRGGGDRYGDLTDAALGARIRVDNALEAIGPELAGPLVDVCCFLKGIEQVEAERGWPARSAKLILKTALAALCRHYEPRETRRAKTNILHWGAPDFRPSLTGN</sequence>
<name>A0A916W7U7_9HYPH</name>
<evidence type="ECO:0000313" key="3">
    <source>
        <dbReference type="Proteomes" id="UP000636264"/>
    </source>
</evidence>
<proteinExistence type="predicted"/>
<accession>A0A916W7U7</accession>
<gene>
    <name evidence="2" type="ORF">GCM10011385_32750</name>
</gene>
<dbReference type="InterPro" id="IPR045599">
    <property type="entry name" value="DUF6456"/>
</dbReference>
<evidence type="ECO:0000313" key="2">
    <source>
        <dbReference type="EMBL" id="GGA76192.1"/>
    </source>
</evidence>
<dbReference type="AlphaFoldDB" id="A0A916W7U7"/>
<feature type="domain" description="DUF6456" evidence="1">
    <location>
        <begin position="114"/>
        <end position="248"/>
    </location>
</feature>